<dbReference type="HOGENOM" id="CLU_038975_0_0_1"/>
<comment type="catalytic activity">
    <reaction evidence="42">
        <text>2-(9Z-octadecenoyl)-glycerol + H2O = glycerol + (9Z)-octadecenoate + H(+)</text>
        <dbReference type="Rhea" id="RHEA:38491"/>
        <dbReference type="ChEBI" id="CHEBI:15377"/>
        <dbReference type="ChEBI" id="CHEBI:15378"/>
        <dbReference type="ChEBI" id="CHEBI:17754"/>
        <dbReference type="ChEBI" id="CHEBI:30823"/>
        <dbReference type="ChEBI" id="CHEBI:73990"/>
    </reaction>
    <physiologicalReaction direction="left-to-right" evidence="42">
        <dbReference type="Rhea" id="RHEA:38492"/>
    </physiologicalReaction>
</comment>
<evidence type="ECO:0000256" key="5">
    <source>
        <dbReference type="ARBA" id="ARBA00022692"/>
    </source>
</evidence>
<dbReference type="Gene3D" id="3.40.50.1110">
    <property type="entry name" value="SGNH hydrolase"/>
    <property type="match status" value="1"/>
</dbReference>
<evidence type="ECO:0000256" key="23">
    <source>
        <dbReference type="ARBA" id="ARBA00047438"/>
    </source>
</evidence>
<evidence type="ECO:0000256" key="16">
    <source>
        <dbReference type="ARBA" id="ARBA00029723"/>
    </source>
</evidence>
<dbReference type="GO" id="GO:0006644">
    <property type="term" value="P:phospholipid metabolic process"/>
    <property type="evidence" value="ECO:0007669"/>
    <property type="project" value="TreeGrafter"/>
</dbReference>
<comment type="catalytic activity">
    <reaction evidence="27">
        <text>a 1-O-alkyl-2-acyl-sn-glycero-3-phosphocholine + H2O = a 1-O-alkyl-sn-glycero-3-phosphocholine + a fatty acid + H(+)</text>
        <dbReference type="Rhea" id="RHEA:36231"/>
        <dbReference type="ChEBI" id="CHEBI:15377"/>
        <dbReference type="ChEBI" id="CHEBI:15378"/>
        <dbReference type="ChEBI" id="CHEBI:28868"/>
        <dbReference type="ChEBI" id="CHEBI:30909"/>
        <dbReference type="ChEBI" id="CHEBI:36702"/>
        <dbReference type="EC" id="3.1.1.4"/>
    </reaction>
    <physiologicalReaction direction="left-to-right" evidence="27">
        <dbReference type="Rhea" id="RHEA:36232"/>
    </physiologicalReaction>
</comment>
<evidence type="ECO:0000256" key="34">
    <source>
        <dbReference type="ARBA" id="ARBA00048613"/>
    </source>
</evidence>
<protein>
    <recommendedName>
        <fullName evidence="3">Phospholipase B1, membrane-associated</fullName>
    </recommendedName>
    <alternativeName>
        <fullName evidence="16">Lysophospholipase</fullName>
    </alternativeName>
    <alternativeName>
        <fullName evidence="17">Phospholipase A2</fullName>
    </alternativeName>
    <alternativeName>
        <fullName evidence="19">Phospholipase B/lipase</fullName>
    </alternativeName>
    <alternativeName>
        <fullName evidence="18">Triacylglycerol lipase</fullName>
    </alternativeName>
</protein>
<organism>
    <name type="scientific">Pediculus humanus subsp. corporis</name>
    <name type="common">Body louse</name>
    <dbReference type="NCBI Taxonomy" id="121224"/>
    <lineage>
        <taxon>Eukaryota</taxon>
        <taxon>Metazoa</taxon>
        <taxon>Ecdysozoa</taxon>
        <taxon>Arthropoda</taxon>
        <taxon>Hexapoda</taxon>
        <taxon>Insecta</taxon>
        <taxon>Pterygota</taxon>
        <taxon>Neoptera</taxon>
        <taxon>Paraneoptera</taxon>
        <taxon>Psocodea</taxon>
        <taxon>Troctomorpha</taxon>
        <taxon>Phthiraptera</taxon>
        <taxon>Anoplura</taxon>
        <taxon>Pediculidae</taxon>
        <taxon>Pediculus</taxon>
    </lineage>
</organism>
<dbReference type="GO" id="GO:0004622">
    <property type="term" value="F:phosphatidylcholine lysophospholipase activity"/>
    <property type="evidence" value="ECO:0007669"/>
    <property type="project" value="UniProtKB-EC"/>
</dbReference>
<evidence type="ECO:0000256" key="28">
    <source>
        <dbReference type="ARBA" id="ARBA00048058"/>
    </source>
</evidence>
<comment type="catalytic activity">
    <reaction evidence="35">
        <text>1-hexadecanoyl-sn-glycero-3-phosphocholine + H2O = sn-glycerol 3-phosphocholine + hexadecanoate + H(+)</text>
        <dbReference type="Rhea" id="RHEA:40435"/>
        <dbReference type="ChEBI" id="CHEBI:7896"/>
        <dbReference type="ChEBI" id="CHEBI:15377"/>
        <dbReference type="ChEBI" id="CHEBI:15378"/>
        <dbReference type="ChEBI" id="CHEBI:16870"/>
        <dbReference type="ChEBI" id="CHEBI:72998"/>
    </reaction>
    <physiologicalReaction direction="left-to-right" evidence="35">
        <dbReference type="Rhea" id="RHEA:40436"/>
    </physiologicalReaction>
</comment>
<evidence type="ECO:0000256" key="35">
    <source>
        <dbReference type="ARBA" id="ARBA00048656"/>
    </source>
</evidence>
<keyword evidence="5" id="KW-0812">Transmembrane</keyword>
<evidence type="ECO:0000313" key="44">
    <source>
        <dbReference type="EnsemblMetazoa" id="PHUM596330-PA"/>
    </source>
</evidence>
<dbReference type="EMBL" id="AAZO01007265">
    <property type="status" value="NOT_ANNOTATED_CDS"/>
    <property type="molecule type" value="Genomic_DNA"/>
</dbReference>
<evidence type="ECO:0000256" key="13">
    <source>
        <dbReference type="ARBA" id="ARBA00023369"/>
    </source>
</evidence>
<dbReference type="GO" id="GO:0016324">
    <property type="term" value="C:apical plasma membrane"/>
    <property type="evidence" value="ECO:0007669"/>
    <property type="project" value="UniProtKB-SubCell"/>
</dbReference>
<evidence type="ECO:0000256" key="21">
    <source>
        <dbReference type="ARBA" id="ARBA00047324"/>
    </source>
</evidence>
<dbReference type="eggNOG" id="KOG3670">
    <property type="taxonomic scope" value="Eukaryota"/>
</dbReference>
<comment type="catalytic activity">
    <reaction evidence="28">
        <text>1,2-di-(9Z-octadecenoyl)-sn-glycero-3-phosphocholine + H2O = 1-(9Z-octadecenoyl)-sn-glycero-3-phosphocholine + (9Z)-octadecenoate + H(+)</text>
        <dbReference type="Rhea" id="RHEA:40923"/>
        <dbReference type="ChEBI" id="CHEBI:15377"/>
        <dbReference type="ChEBI" id="CHEBI:15378"/>
        <dbReference type="ChEBI" id="CHEBI:28610"/>
        <dbReference type="ChEBI" id="CHEBI:30823"/>
        <dbReference type="ChEBI" id="CHEBI:74669"/>
    </reaction>
    <physiologicalReaction direction="left-to-right" evidence="28">
        <dbReference type="Rhea" id="RHEA:40924"/>
    </physiologicalReaction>
</comment>
<comment type="catalytic activity">
    <reaction evidence="37">
        <text>1,3-dihexadecanoyl-2-(9Z-octadecenoyl)glycerol + H2O = 1,3-dihexadecanoylglycerol + (9Z)-octadecenoate + H(+)</text>
        <dbReference type="Rhea" id="RHEA:40983"/>
        <dbReference type="ChEBI" id="CHEBI:15377"/>
        <dbReference type="ChEBI" id="CHEBI:15378"/>
        <dbReference type="ChEBI" id="CHEBI:30823"/>
        <dbReference type="ChEBI" id="CHEBI:75688"/>
        <dbReference type="ChEBI" id="CHEBI:77619"/>
    </reaction>
    <physiologicalReaction direction="left-to-right" evidence="37">
        <dbReference type="Rhea" id="RHEA:40984"/>
    </physiologicalReaction>
</comment>
<comment type="catalytic activity">
    <reaction evidence="14">
        <text>1-hexadecanoyl-2-(9Z,12Z-octadecadienoyl)-sn-glycero-3-phosphocholine + H2O = (9Z,12Z)-octadecadienoate + 1-hexadecanoyl-sn-glycero-3-phosphocholine + H(+)</text>
        <dbReference type="Rhea" id="RHEA:40811"/>
        <dbReference type="ChEBI" id="CHEBI:15377"/>
        <dbReference type="ChEBI" id="CHEBI:15378"/>
        <dbReference type="ChEBI" id="CHEBI:30245"/>
        <dbReference type="ChEBI" id="CHEBI:72998"/>
        <dbReference type="ChEBI" id="CHEBI:73002"/>
    </reaction>
    <physiologicalReaction direction="left-to-right" evidence="14">
        <dbReference type="Rhea" id="RHEA:40812"/>
    </physiologicalReaction>
</comment>
<evidence type="ECO:0000256" key="11">
    <source>
        <dbReference type="ARBA" id="ARBA00023136"/>
    </source>
</evidence>
<evidence type="ECO:0000256" key="7">
    <source>
        <dbReference type="ARBA" id="ARBA00022737"/>
    </source>
</evidence>
<evidence type="ECO:0000256" key="1">
    <source>
        <dbReference type="ARBA" id="ARBA00004247"/>
    </source>
</evidence>
<dbReference type="PANTHER" id="PTHR21325">
    <property type="entry name" value="PHOSPHOLIPASE B, PLB1"/>
    <property type="match status" value="1"/>
</dbReference>
<comment type="catalytic activity">
    <reaction evidence="34">
        <text>1-hexadecanoyl-2-(9Z-octadecenoyl)-sn-glycero-3-phosphoethanolamine + H2O = 1-hexadecanoyl-sn-glycero-3-phosphoethanolamine + (9Z)-octadecenoate + H(+)</text>
        <dbReference type="Rhea" id="RHEA:40911"/>
        <dbReference type="ChEBI" id="CHEBI:15377"/>
        <dbReference type="ChEBI" id="CHEBI:15378"/>
        <dbReference type="ChEBI" id="CHEBI:30823"/>
        <dbReference type="ChEBI" id="CHEBI:73004"/>
        <dbReference type="ChEBI" id="CHEBI:73007"/>
    </reaction>
    <physiologicalReaction direction="left-to-right" evidence="34">
        <dbReference type="Rhea" id="RHEA:40912"/>
    </physiologicalReaction>
</comment>
<evidence type="ECO:0000256" key="18">
    <source>
        <dbReference type="ARBA" id="ARBA00031485"/>
    </source>
</evidence>
<comment type="catalytic activity">
    <reaction evidence="41">
        <text>1,3-di-(9Z-octadecenoyl)-glycerol + H2O = 1-(9Z-octadecenoyl)-glycerol + (9Z)-octadecenoate + H(+)</text>
        <dbReference type="Rhea" id="RHEA:39939"/>
        <dbReference type="ChEBI" id="CHEBI:15377"/>
        <dbReference type="ChEBI" id="CHEBI:15378"/>
        <dbReference type="ChEBI" id="CHEBI:30823"/>
        <dbReference type="ChEBI" id="CHEBI:75342"/>
        <dbReference type="ChEBI" id="CHEBI:75735"/>
    </reaction>
    <physiologicalReaction direction="left-to-right" evidence="41">
        <dbReference type="Rhea" id="RHEA:39940"/>
    </physiologicalReaction>
</comment>
<evidence type="ECO:0000256" key="20">
    <source>
        <dbReference type="ARBA" id="ARBA00045916"/>
    </source>
</evidence>
<comment type="catalytic activity">
    <reaction evidence="26">
        <text>1-hexadecanoyl-2-(9Z-octadecenoyl)-sn-glycero-3-phospho-(1'-sn-glycerol) + H2O = 1-hexadecanoyl-sn-glycero-3-phospho-(1'-sn-glycerol) + (9Z)-octadecenoate + H(+)</text>
        <dbReference type="Rhea" id="RHEA:40919"/>
        <dbReference type="ChEBI" id="CHEBI:15377"/>
        <dbReference type="ChEBI" id="CHEBI:15378"/>
        <dbReference type="ChEBI" id="CHEBI:30823"/>
        <dbReference type="ChEBI" id="CHEBI:72841"/>
        <dbReference type="ChEBI" id="CHEBI:75158"/>
    </reaction>
    <physiologicalReaction direction="left-to-right" evidence="26">
        <dbReference type="Rhea" id="RHEA:40920"/>
    </physiologicalReaction>
</comment>
<keyword evidence="8" id="KW-0378">Hydrolase</keyword>
<dbReference type="InterPro" id="IPR001087">
    <property type="entry name" value="GDSL"/>
</dbReference>
<keyword evidence="7" id="KW-0677">Repeat</keyword>
<reference evidence="43" key="1">
    <citation type="submission" date="2007-04" db="EMBL/GenBank/DDBJ databases">
        <title>Annotation of Pediculus humanus corporis strain USDA.</title>
        <authorList>
            <person name="Kirkness E."/>
            <person name="Hannick L."/>
            <person name="Hass B."/>
            <person name="Bruggner R."/>
            <person name="Lawson D."/>
            <person name="Bidwell S."/>
            <person name="Joardar V."/>
            <person name="Caler E."/>
            <person name="Walenz B."/>
            <person name="Inman J."/>
            <person name="Schobel S."/>
            <person name="Galinsky K."/>
            <person name="Amedeo P."/>
            <person name="Strausberg R."/>
        </authorList>
    </citation>
    <scope>NUCLEOTIDE SEQUENCE</scope>
    <source>
        <strain evidence="43">USDA</strain>
    </source>
</reference>
<evidence type="ECO:0000256" key="33">
    <source>
        <dbReference type="ARBA" id="ARBA00048454"/>
    </source>
</evidence>
<reference evidence="43" key="2">
    <citation type="submission" date="2007-04" db="EMBL/GenBank/DDBJ databases">
        <title>The genome of the human body louse.</title>
        <authorList>
            <consortium name="The Human Body Louse Genome Consortium"/>
            <person name="Kirkness E."/>
            <person name="Walenz B."/>
            <person name="Hass B."/>
            <person name="Bruggner R."/>
            <person name="Strausberg R."/>
        </authorList>
    </citation>
    <scope>NUCLEOTIDE SEQUENCE</scope>
    <source>
        <strain evidence="43">USDA</strain>
    </source>
</reference>
<evidence type="ECO:0000256" key="42">
    <source>
        <dbReference type="ARBA" id="ARBA00049461"/>
    </source>
</evidence>
<evidence type="ECO:0000256" key="31">
    <source>
        <dbReference type="ARBA" id="ARBA00048374"/>
    </source>
</evidence>
<keyword evidence="6" id="KW-0732">Signal</keyword>
<dbReference type="InterPro" id="IPR035547">
    <property type="entry name" value="Phospholipase_B"/>
</dbReference>
<name>E0W2Q1_PEDHC</name>
<evidence type="ECO:0000256" key="38">
    <source>
        <dbReference type="ARBA" id="ARBA00048872"/>
    </source>
</evidence>
<comment type="catalytic activity">
    <reaction evidence="29">
        <text>1,2-dihexadecanoyl-sn-glycero-3-phosphocholine + H2O = 1-hexadecanoyl-sn-glycero-3-phosphocholine + hexadecanoate + H(+)</text>
        <dbReference type="Rhea" id="RHEA:41223"/>
        <dbReference type="ChEBI" id="CHEBI:7896"/>
        <dbReference type="ChEBI" id="CHEBI:15377"/>
        <dbReference type="ChEBI" id="CHEBI:15378"/>
        <dbReference type="ChEBI" id="CHEBI:72998"/>
        <dbReference type="ChEBI" id="CHEBI:72999"/>
    </reaction>
    <physiologicalReaction direction="left-to-right" evidence="29">
        <dbReference type="Rhea" id="RHEA:41224"/>
    </physiologicalReaction>
</comment>
<evidence type="ECO:0000256" key="30">
    <source>
        <dbReference type="ARBA" id="ARBA00048362"/>
    </source>
</evidence>
<dbReference type="RefSeq" id="XP_002432645.1">
    <property type="nucleotide sequence ID" value="XM_002432600.1"/>
</dbReference>
<dbReference type="SUPFAM" id="SSF52266">
    <property type="entry name" value="SGNH hydrolase"/>
    <property type="match status" value="1"/>
</dbReference>
<evidence type="ECO:0000256" key="40">
    <source>
        <dbReference type="ARBA" id="ARBA00049363"/>
    </source>
</evidence>
<evidence type="ECO:0000256" key="6">
    <source>
        <dbReference type="ARBA" id="ARBA00022729"/>
    </source>
</evidence>
<comment type="catalytic activity">
    <reaction evidence="22">
        <text>1,3-dihexadecanoyl-2-(9Z-octadecenoyl)glycerol + H2O = 1-hexadecanoyl-2-(9Z-octadecenoyl)-glycerol + hexadecanoate + H(+)</text>
        <dbReference type="Rhea" id="RHEA:40979"/>
        <dbReference type="ChEBI" id="CHEBI:7896"/>
        <dbReference type="ChEBI" id="CHEBI:15377"/>
        <dbReference type="ChEBI" id="CHEBI:15378"/>
        <dbReference type="ChEBI" id="CHEBI:75585"/>
        <dbReference type="ChEBI" id="CHEBI:75688"/>
    </reaction>
    <physiologicalReaction direction="left-to-right" evidence="22">
        <dbReference type="Rhea" id="RHEA:40980"/>
    </physiologicalReaction>
</comment>
<dbReference type="InParanoid" id="E0W2Q1"/>
<dbReference type="GeneID" id="8239641"/>
<proteinExistence type="inferred from homology"/>
<evidence type="ECO:0000256" key="25">
    <source>
        <dbReference type="ARBA" id="ARBA00048011"/>
    </source>
</evidence>
<dbReference type="FunFam" id="3.40.50.1110:FF:000005">
    <property type="entry name" value="Phospholipase B1"/>
    <property type="match status" value="1"/>
</dbReference>
<keyword evidence="10" id="KW-0443">Lipid metabolism</keyword>
<dbReference type="OMA" id="HPLYCAC"/>
<evidence type="ECO:0000256" key="26">
    <source>
        <dbReference type="ARBA" id="ARBA00048015"/>
    </source>
</evidence>
<sequence length="399" mass="45508">MSMITESASTFTNDSFYYPQRGEEFIRRQKIIPNTHPFPCSNSTVFGRSETRPKSVHKLKPGDVDVIGAMGDSLIAGNGALEEFAIGTIIEYRGVSWCAGGEGTWRQYLTLPNILKEFNPKIKGYSKGKGEFLSKNSGMNVAFPVSADADALAQAKYLVKKMKSDRDIDYENDWKMITVFFGANDLCSSQCFNKEGTSAIQHRRKLMEALDYLHENMPKTFVNLIPVLDVTVSVRQKRSVICRFLHRLFCTCFHTGSDVDEYDVISQLVLDYQEAEKQLVQSGRYDTKEDFTVVLQPFMTAFNAPKDKSKRYKPFIDKSYITYDCFHFSQKGHALGANMLWNNLLEPVGKKSKKQLNHIMADFKCPTNDAPYFFTNLNSEIYFKHGTQLYDDNNKNISH</sequence>
<evidence type="ECO:0000256" key="3">
    <source>
        <dbReference type="ARBA" id="ARBA00015133"/>
    </source>
</evidence>
<dbReference type="PANTHER" id="PTHR21325:SF31">
    <property type="entry name" value="GH22081P-RELATED"/>
    <property type="match status" value="1"/>
</dbReference>
<dbReference type="KEGG" id="phu:Phum_PHUM596330"/>
<dbReference type="InterPro" id="IPR038885">
    <property type="entry name" value="PLB1"/>
</dbReference>
<evidence type="ECO:0000256" key="17">
    <source>
        <dbReference type="ARBA" id="ARBA00031182"/>
    </source>
</evidence>
<evidence type="ECO:0000256" key="37">
    <source>
        <dbReference type="ARBA" id="ARBA00048869"/>
    </source>
</evidence>
<comment type="function">
    <text evidence="20">Calcium-independent membrane-associated phospholipase that catalyzes complete diacylation of phospholipids by hydrolyzing both sn-1 and sn-2 fatty acyl chains attached to the glycerol backbone (phospholipase B activity). Has dual phospholipase and lysophospholipase activities toward diacylphospholipids. Preferentially cleaves sn-2 ester bonds over sn-1 bonds. Acts as a lipase toward glycerolipid substrates. Hydrolyzes fatty acyl chains of diacylglycerols with preference for the sn-2 position and of triacylglycerols with not positional selectivity. May also hydrolyze long chain retinyl esters such as retinyl palmitate. May contribute to digestion of dietary phospholipids, glycerolipids and retinoids, facilitating lipid absorption at the brush border.</text>
</comment>
<keyword evidence="9" id="KW-1133">Transmembrane helix</keyword>
<evidence type="ECO:0000256" key="22">
    <source>
        <dbReference type="ARBA" id="ARBA00047363"/>
    </source>
</evidence>
<evidence type="ECO:0000313" key="43">
    <source>
        <dbReference type="EMBL" id="EEB19907.1"/>
    </source>
</evidence>
<evidence type="ECO:0000256" key="39">
    <source>
        <dbReference type="ARBA" id="ARBA00048939"/>
    </source>
</evidence>
<keyword evidence="45" id="KW-1185">Reference proteome</keyword>
<evidence type="ECO:0000256" key="36">
    <source>
        <dbReference type="ARBA" id="ARBA00048699"/>
    </source>
</evidence>
<evidence type="ECO:0000256" key="2">
    <source>
        <dbReference type="ARBA" id="ARBA00009979"/>
    </source>
</evidence>
<comment type="catalytic activity">
    <reaction evidence="30">
        <text>1-hexadecanoyl-2-(9Z,12Z-octadecadienoyl)-sn-glycero-3-phosphocholine + H2O = 2-(9Z,12Z-octadecadienoyl)-sn-glycero-3-phosphocholine + hexadecanoate + H(+)</text>
        <dbReference type="Rhea" id="RHEA:40971"/>
        <dbReference type="ChEBI" id="CHEBI:7896"/>
        <dbReference type="ChEBI" id="CHEBI:15377"/>
        <dbReference type="ChEBI" id="CHEBI:15378"/>
        <dbReference type="ChEBI" id="CHEBI:73002"/>
        <dbReference type="ChEBI" id="CHEBI:76084"/>
    </reaction>
    <physiologicalReaction direction="left-to-right" evidence="30">
        <dbReference type="Rhea" id="RHEA:40972"/>
    </physiologicalReaction>
</comment>
<comment type="catalytic activity">
    <reaction evidence="33">
        <text>a 1-acyl-sn-glycero-3-phosphocholine + H2O = sn-glycerol 3-phosphocholine + a fatty acid + H(+)</text>
        <dbReference type="Rhea" id="RHEA:15177"/>
        <dbReference type="ChEBI" id="CHEBI:15377"/>
        <dbReference type="ChEBI" id="CHEBI:15378"/>
        <dbReference type="ChEBI" id="CHEBI:16870"/>
        <dbReference type="ChEBI" id="CHEBI:28868"/>
        <dbReference type="ChEBI" id="CHEBI:58168"/>
        <dbReference type="EC" id="3.1.1.5"/>
    </reaction>
    <physiologicalReaction direction="left-to-right" evidence="33">
        <dbReference type="Rhea" id="RHEA:15178"/>
    </physiologicalReaction>
</comment>
<comment type="catalytic activity">
    <reaction evidence="38">
        <text>1-O-hexadecyl-2-(9Z)-octadecenoyl-sn-glycero-3-phosphocholine + H2O = 1-O-hexadecyl-sn-glycero-3-phosphocholine + (9Z)-octadecenoate + H(+)</text>
        <dbReference type="Rhea" id="RHEA:40915"/>
        <dbReference type="ChEBI" id="CHEBI:15377"/>
        <dbReference type="ChEBI" id="CHEBI:15378"/>
        <dbReference type="ChEBI" id="CHEBI:30823"/>
        <dbReference type="ChEBI" id="CHEBI:34112"/>
        <dbReference type="ChEBI" id="CHEBI:64496"/>
    </reaction>
    <physiologicalReaction direction="left-to-right" evidence="38">
        <dbReference type="Rhea" id="RHEA:40916"/>
    </physiologicalReaction>
</comment>
<evidence type="ECO:0000256" key="4">
    <source>
        <dbReference type="ARBA" id="ARBA00022475"/>
    </source>
</evidence>
<dbReference type="AlphaFoldDB" id="E0W2Q1"/>
<comment type="catalytic activity">
    <reaction evidence="40">
        <text>1,2-dihexadecanoyl-sn-glycero-3-phosphocholine + 2 H2O = sn-glycerol 3-phosphocholine + 2 hexadecanoate + 2 H(+)</text>
        <dbReference type="Rhea" id="RHEA:40975"/>
        <dbReference type="ChEBI" id="CHEBI:7896"/>
        <dbReference type="ChEBI" id="CHEBI:15377"/>
        <dbReference type="ChEBI" id="CHEBI:15378"/>
        <dbReference type="ChEBI" id="CHEBI:16870"/>
        <dbReference type="ChEBI" id="CHEBI:72999"/>
    </reaction>
    <physiologicalReaction direction="left-to-right" evidence="40">
        <dbReference type="Rhea" id="RHEA:40976"/>
    </physiologicalReaction>
</comment>
<accession>E0W2Q1</accession>
<comment type="catalytic activity">
    <reaction evidence="21">
        <text>1-hexadecanoyl-2-(9Z)-octadecenoyl-3-octadecanoyl-sn-glycerol + H2O = 2-(9Z-octadecenoyl)-3-octadecanoyl-sn-glycerol + hexadecanoate + H(+)</text>
        <dbReference type="Rhea" id="RHEA:41107"/>
        <dbReference type="ChEBI" id="CHEBI:7896"/>
        <dbReference type="ChEBI" id="CHEBI:15377"/>
        <dbReference type="ChEBI" id="CHEBI:15378"/>
        <dbReference type="ChEBI" id="CHEBI:75558"/>
        <dbReference type="ChEBI" id="CHEBI:77623"/>
    </reaction>
    <physiologicalReaction direction="left-to-right" evidence="21">
        <dbReference type="Rhea" id="RHEA:41108"/>
    </physiologicalReaction>
</comment>
<evidence type="ECO:0000256" key="15">
    <source>
        <dbReference type="ARBA" id="ARBA00023422"/>
    </source>
</evidence>
<evidence type="ECO:0000256" key="24">
    <source>
        <dbReference type="ARBA" id="ARBA00047459"/>
    </source>
</evidence>
<evidence type="ECO:0000256" key="10">
    <source>
        <dbReference type="ARBA" id="ARBA00023098"/>
    </source>
</evidence>
<dbReference type="OrthoDB" id="10265800at2759"/>
<evidence type="ECO:0000256" key="8">
    <source>
        <dbReference type="ARBA" id="ARBA00022801"/>
    </source>
</evidence>
<evidence type="ECO:0000256" key="32">
    <source>
        <dbReference type="ARBA" id="ARBA00048386"/>
    </source>
</evidence>
<dbReference type="GO" id="GO:0004623">
    <property type="term" value="F:phospholipase A2 activity"/>
    <property type="evidence" value="ECO:0007669"/>
    <property type="project" value="UniProtKB-EC"/>
</dbReference>
<dbReference type="EnsemblMetazoa" id="PHUM596330-RA">
    <property type="protein sequence ID" value="PHUM596330-PA"/>
    <property type="gene ID" value="PHUM596330"/>
</dbReference>
<dbReference type="Proteomes" id="UP000009046">
    <property type="component" value="Unassembled WGS sequence"/>
</dbReference>
<dbReference type="CTD" id="8239641"/>
<comment type="catalytic activity">
    <reaction evidence="24">
        <text>1-hexadecanoyl-2-(9Z)-octadecenoyl-3-octadecanoyl-sn-glycerol + H2O = 1-hexadecanoyl-2-(9Z-octadecenoyl)-sn-glycerol + octadecanoate + H(+)</text>
        <dbReference type="Rhea" id="RHEA:41111"/>
        <dbReference type="ChEBI" id="CHEBI:15377"/>
        <dbReference type="ChEBI" id="CHEBI:15378"/>
        <dbReference type="ChEBI" id="CHEBI:25629"/>
        <dbReference type="ChEBI" id="CHEBI:75466"/>
        <dbReference type="ChEBI" id="CHEBI:77623"/>
    </reaction>
    <physiologicalReaction direction="left-to-right" evidence="24">
        <dbReference type="Rhea" id="RHEA:41112"/>
    </physiologicalReaction>
</comment>
<comment type="catalytic activity">
    <reaction evidence="39">
        <text>1-hexadecanoyl-2-(9Z)-octadecenoyl-3-octadecanoyl-sn-glycerol + H2O = 1-hexadecanoyl-3-octadecanoyl-sn-glycerol + (9Z)-octadecenoate + H(+)</text>
        <dbReference type="Rhea" id="RHEA:41103"/>
        <dbReference type="ChEBI" id="CHEBI:15377"/>
        <dbReference type="ChEBI" id="CHEBI:15378"/>
        <dbReference type="ChEBI" id="CHEBI:30823"/>
        <dbReference type="ChEBI" id="CHEBI:77623"/>
        <dbReference type="ChEBI" id="CHEBI:77624"/>
    </reaction>
    <physiologicalReaction direction="left-to-right" evidence="39">
        <dbReference type="Rhea" id="RHEA:41104"/>
    </physiologicalReaction>
</comment>
<comment type="catalytic activity">
    <reaction evidence="23">
        <text>1-(9Z-octadecenoyl)-glycerol + H2O = glycerol + (9Z)-octadecenoate + H(+)</text>
        <dbReference type="Rhea" id="RHEA:38487"/>
        <dbReference type="ChEBI" id="CHEBI:15377"/>
        <dbReference type="ChEBI" id="CHEBI:15378"/>
        <dbReference type="ChEBI" id="CHEBI:17754"/>
        <dbReference type="ChEBI" id="CHEBI:30823"/>
        <dbReference type="ChEBI" id="CHEBI:75342"/>
    </reaction>
    <physiologicalReaction direction="left-to-right" evidence="23">
        <dbReference type="Rhea" id="RHEA:38488"/>
    </physiologicalReaction>
</comment>
<evidence type="ECO:0000256" key="12">
    <source>
        <dbReference type="ARBA" id="ARBA00023180"/>
    </source>
</evidence>
<evidence type="ECO:0000256" key="14">
    <source>
        <dbReference type="ARBA" id="ARBA00023408"/>
    </source>
</evidence>
<dbReference type="InterPro" id="IPR036514">
    <property type="entry name" value="SGNH_hydro_sf"/>
</dbReference>
<evidence type="ECO:0000256" key="41">
    <source>
        <dbReference type="ARBA" id="ARBA00049372"/>
    </source>
</evidence>
<comment type="catalytic activity">
    <reaction evidence="13">
        <text>a triacylglycerol + H2O = a diacylglycerol + a fatty acid + H(+)</text>
        <dbReference type="Rhea" id="RHEA:12044"/>
        <dbReference type="ChEBI" id="CHEBI:15377"/>
        <dbReference type="ChEBI" id="CHEBI:15378"/>
        <dbReference type="ChEBI" id="CHEBI:17855"/>
        <dbReference type="ChEBI" id="CHEBI:18035"/>
        <dbReference type="ChEBI" id="CHEBI:28868"/>
        <dbReference type="EC" id="3.1.1.3"/>
    </reaction>
    <physiologicalReaction direction="left-to-right" evidence="13">
        <dbReference type="Rhea" id="RHEA:12045"/>
    </physiologicalReaction>
</comment>
<comment type="catalytic activity">
    <reaction evidence="31">
        <text>1-octadecanoyl-2-(9Z,12Z)-octadecadienoyl-sn-glycerol + H2O = 1-octadecanoyl-sn-glycerol + (9Z,12Z)-octadecadienoate + H(+)</text>
        <dbReference type="Rhea" id="RHEA:40927"/>
        <dbReference type="ChEBI" id="CHEBI:15377"/>
        <dbReference type="ChEBI" id="CHEBI:15378"/>
        <dbReference type="ChEBI" id="CHEBI:30245"/>
        <dbReference type="ChEBI" id="CHEBI:75550"/>
        <dbReference type="ChEBI" id="CHEBI:77097"/>
    </reaction>
    <physiologicalReaction direction="left-to-right" evidence="31">
        <dbReference type="Rhea" id="RHEA:40928"/>
    </physiologicalReaction>
</comment>
<keyword evidence="11" id="KW-0472">Membrane</keyword>
<comment type="similarity">
    <text evidence="2">Belongs to the 'GDSL' lipolytic enzyme family. Phospholipase B1 subfamily.</text>
</comment>
<comment type="catalytic activity">
    <reaction evidence="36">
        <text>1-hexadecanoyl-2-(9Z-octadecenoyl)-sn-glycero-3-phosphocholine + H2O = 1-hexadecanoyl-sn-glycero-3-phosphocholine + (9Z)-octadecenoate + H(+)</text>
        <dbReference type="Rhea" id="RHEA:38779"/>
        <dbReference type="ChEBI" id="CHEBI:15377"/>
        <dbReference type="ChEBI" id="CHEBI:15378"/>
        <dbReference type="ChEBI" id="CHEBI:30823"/>
        <dbReference type="ChEBI" id="CHEBI:72998"/>
        <dbReference type="ChEBI" id="CHEBI:73001"/>
    </reaction>
    <physiologicalReaction direction="left-to-right" evidence="36">
        <dbReference type="Rhea" id="RHEA:38780"/>
    </physiologicalReaction>
</comment>
<dbReference type="VEuPathDB" id="VectorBase:PHUM596330"/>
<evidence type="ECO:0000313" key="45">
    <source>
        <dbReference type="Proteomes" id="UP000009046"/>
    </source>
</evidence>
<dbReference type="Pfam" id="PF00657">
    <property type="entry name" value="Lipase_GDSL"/>
    <property type="match status" value="1"/>
</dbReference>
<evidence type="ECO:0000256" key="29">
    <source>
        <dbReference type="ARBA" id="ARBA00048227"/>
    </source>
</evidence>
<keyword evidence="4" id="KW-1003">Cell membrane</keyword>
<evidence type="ECO:0000256" key="9">
    <source>
        <dbReference type="ARBA" id="ARBA00022989"/>
    </source>
</evidence>
<reference evidence="44" key="3">
    <citation type="submission" date="2021-02" db="UniProtKB">
        <authorList>
            <consortium name="EnsemblMetazoa"/>
        </authorList>
    </citation>
    <scope>IDENTIFICATION</scope>
    <source>
        <strain evidence="44">USDA</strain>
    </source>
</reference>
<evidence type="ECO:0000256" key="19">
    <source>
        <dbReference type="ARBA" id="ARBA00033022"/>
    </source>
</evidence>
<dbReference type="EMBL" id="DS235879">
    <property type="protein sequence ID" value="EEB19907.1"/>
    <property type="molecule type" value="Genomic_DNA"/>
</dbReference>
<keyword evidence="12" id="KW-0325">Glycoprotein</keyword>
<comment type="catalytic activity">
    <reaction evidence="32">
        <text>1,2,3-tri-(9Z-octadecenoyl)-glycerol + H2O = di-(9Z)-octadecenoylglycerol + (9Z)-octadecenoate + H(+)</text>
        <dbReference type="Rhea" id="RHEA:38575"/>
        <dbReference type="ChEBI" id="CHEBI:15377"/>
        <dbReference type="ChEBI" id="CHEBI:15378"/>
        <dbReference type="ChEBI" id="CHEBI:30823"/>
        <dbReference type="ChEBI" id="CHEBI:53753"/>
        <dbReference type="ChEBI" id="CHEBI:75945"/>
    </reaction>
    <physiologicalReaction direction="left-to-right" evidence="32">
        <dbReference type="Rhea" id="RHEA:38576"/>
    </physiologicalReaction>
</comment>
<evidence type="ECO:0000256" key="27">
    <source>
        <dbReference type="ARBA" id="ARBA00048049"/>
    </source>
</evidence>
<dbReference type="GO" id="GO:0004806">
    <property type="term" value="F:triacylglycerol lipase activity"/>
    <property type="evidence" value="ECO:0007669"/>
    <property type="project" value="UniProtKB-EC"/>
</dbReference>
<gene>
    <name evidence="44" type="primary">8239641</name>
    <name evidence="43" type="ORF">Phum_PHUM596330</name>
</gene>
<comment type="subcellular location">
    <subcellularLocation>
        <location evidence="1">Apical cell membrane</location>
        <topology evidence="1">Single-pass type I membrane protein</topology>
    </subcellularLocation>
</comment>
<dbReference type="STRING" id="121224.E0W2Q1"/>
<comment type="catalytic activity">
    <reaction evidence="25">
        <text>2,3-di-(9Z)-octadecenoyl-sn-glycerol + H2O = 3-(9Z-octadecenoyl)-sn-glycerol + (9Z)-octadecenoate + H(+)</text>
        <dbReference type="Rhea" id="RHEA:42604"/>
        <dbReference type="ChEBI" id="CHEBI:15377"/>
        <dbReference type="ChEBI" id="CHEBI:15378"/>
        <dbReference type="ChEBI" id="CHEBI:30823"/>
        <dbReference type="ChEBI" id="CHEBI:75824"/>
        <dbReference type="ChEBI" id="CHEBI:75938"/>
    </reaction>
    <physiologicalReaction direction="left-to-right" evidence="25">
        <dbReference type="Rhea" id="RHEA:42605"/>
    </physiologicalReaction>
</comment>
<comment type="catalytic activity">
    <reaction evidence="15">
        <text>a 1,2-diacyl-sn-glycero-3-phosphocholine + H2O = a 1-acyl-sn-glycero-3-phosphocholine + a fatty acid + H(+)</text>
        <dbReference type="Rhea" id="RHEA:15801"/>
        <dbReference type="ChEBI" id="CHEBI:15377"/>
        <dbReference type="ChEBI" id="CHEBI:15378"/>
        <dbReference type="ChEBI" id="CHEBI:28868"/>
        <dbReference type="ChEBI" id="CHEBI:57643"/>
        <dbReference type="ChEBI" id="CHEBI:58168"/>
        <dbReference type="EC" id="3.1.1.4"/>
    </reaction>
    <physiologicalReaction direction="left-to-right" evidence="15">
        <dbReference type="Rhea" id="RHEA:15802"/>
    </physiologicalReaction>
</comment>
<dbReference type="CDD" id="cd01824">
    <property type="entry name" value="Phospholipase_B_like"/>
    <property type="match status" value="1"/>
</dbReference>